<protein>
    <recommendedName>
        <fullName evidence="2">DUF4214 domain-containing protein</fullName>
    </recommendedName>
</protein>
<gene>
    <name evidence="1" type="ORF">CARN8_2390001</name>
</gene>
<proteinExistence type="predicted"/>
<sequence>MGPHSLNSELIGNGAIPSSIVVYRLDTPTITVNTPSENILAAASISLSPFFTANDAGGAGSLPITEYAFYDVGTGSAKNDNFSVNGITETAHAGGSAIVVSASSLSSVNLQAAPGAGGTDTVYVSAFNGSYWGDWSSILFQVNSITNIVNLTTPNATISATQSNEQINGNSGINTVDYSGTLSNYTITQSGSSFVVQDNTGVDGMDTLTNIQRLHFTDMSVALDVNGGNAGITAEVLGVVFGAPSVSNTVYAGIGLNLLDGGMNFQNLMQLALNVKLGIGFTNTQEVQLLYHNLLGVAAGQSDIAYWNNTINSGRFTQASLAVMAAETSFNTININLVGLKQHGLEYTPVA</sequence>
<dbReference type="AlphaFoldDB" id="A0A3P3ZMX2"/>
<organism evidence="1">
    <name type="scientific">mine drainage metagenome</name>
    <dbReference type="NCBI Taxonomy" id="410659"/>
    <lineage>
        <taxon>unclassified sequences</taxon>
        <taxon>metagenomes</taxon>
        <taxon>ecological metagenomes</taxon>
    </lineage>
</organism>
<evidence type="ECO:0008006" key="2">
    <source>
        <dbReference type="Google" id="ProtNLM"/>
    </source>
</evidence>
<accession>A0A3P3ZMX2</accession>
<dbReference type="EMBL" id="UOYP01000156">
    <property type="protein sequence ID" value="VAY87737.1"/>
    <property type="molecule type" value="Genomic_DNA"/>
</dbReference>
<evidence type="ECO:0000313" key="1">
    <source>
        <dbReference type="EMBL" id="VAY87737.1"/>
    </source>
</evidence>
<name>A0A3P3ZMX2_9ZZZZ</name>
<reference evidence="1" key="1">
    <citation type="submission" date="2018-10" db="EMBL/GenBank/DDBJ databases">
        <authorList>
            <person name="Plewniak F."/>
        </authorList>
    </citation>
    <scope>NUCLEOTIDE SEQUENCE</scope>
</reference>